<sequence>MLQCNKSRRTESPVRDSPDVHGETPGTEDAQAQETPGMQEVFIEGGLIRKLWPIEARTYREHLLRLDAESRRNRFGGAVSDEMIRSYAKTIDADTIIHGFFVDGTLRGAADLRLIPPATSHEAEAAFSVERPWQSHGVGSALLERCLLVARNRGIKLMHVACMSENHRMQQLARKFEAEFSFDFGTVVGKVQNARPTPLSVMREILTDGHSLAAAYFDFQVRLLRPTAGGAAAAQPSAGPASASARNG</sequence>
<dbReference type="OrthoDB" id="7843527at2"/>
<protein>
    <recommendedName>
        <fullName evidence="2">N-acetyltransferase domain-containing protein</fullName>
    </recommendedName>
</protein>
<dbReference type="CDD" id="cd04301">
    <property type="entry name" value="NAT_SF"/>
    <property type="match status" value="1"/>
</dbReference>
<dbReference type="Proteomes" id="UP000248863">
    <property type="component" value="Unassembled WGS sequence"/>
</dbReference>
<reference evidence="3 4" key="1">
    <citation type="submission" date="2017-07" db="EMBL/GenBank/DDBJ databases">
        <title>Draft Genome Sequences of Select Purple Nonsulfur Bacteria.</title>
        <authorList>
            <person name="Lasarre B."/>
            <person name="Mckinlay J.B."/>
        </authorList>
    </citation>
    <scope>NUCLEOTIDE SEQUENCE [LARGE SCALE GENOMIC DNA]</scope>
    <source>
        <strain evidence="3 4">DSM 11907</strain>
    </source>
</reference>
<dbReference type="InterPro" id="IPR000182">
    <property type="entry name" value="GNAT_dom"/>
</dbReference>
<proteinExistence type="predicted"/>
<dbReference type="Gene3D" id="3.40.630.30">
    <property type="match status" value="1"/>
</dbReference>
<evidence type="ECO:0000313" key="4">
    <source>
        <dbReference type="Proteomes" id="UP000248863"/>
    </source>
</evidence>
<keyword evidence="4" id="KW-1185">Reference proteome</keyword>
<accession>A0A327KIU1</accession>
<evidence type="ECO:0000259" key="2">
    <source>
        <dbReference type="PROSITE" id="PS51186"/>
    </source>
</evidence>
<dbReference type="InterPro" id="IPR016181">
    <property type="entry name" value="Acyl_CoA_acyltransferase"/>
</dbReference>
<name>A0A327KIU1_9BRAD</name>
<dbReference type="SUPFAM" id="SSF55729">
    <property type="entry name" value="Acyl-CoA N-acyltransferases (Nat)"/>
    <property type="match status" value="1"/>
</dbReference>
<feature type="domain" description="N-acetyltransferase" evidence="2">
    <location>
        <begin position="54"/>
        <end position="204"/>
    </location>
</feature>
<feature type="region of interest" description="Disordered" evidence="1">
    <location>
        <begin position="1"/>
        <end position="36"/>
    </location>
</feature>
<feature type="compositionally biased region" description="Basic and acidic residues" evidence="1">
    <location>
        <begin position="8"/>
        <end position="22"/>
    </location>
</feature>
<dbReference type="Pfam" id="PF00583">
    <property type="entry name" value="Acetyltransf_1"/>
    <property type="match status" value="1"/>
</dbReference>
<dbReference type="EMBL" id="NPEU01000177">
    <property type="protein sequence ID" value="RAI37553.1"/>
    <property type="molecule type" value="Genomic_DNA"/>
</dbReference>
<dbReference type="PROSITE" id="PS51186">
    <property type="entry name" value="GNAT"/>
    <property type="match status" value="1"/>
</dbReference>
<evidence type="ECO:0000256" key="1">
    <source>
        <dbReference type="SAM" id="MobiDB-lite"/>
    </source>
</evidence>
<evidence type="ECO:0000313" key="3">
    <source>
        <dbReference type="EMBL" id="RAI37553.1"/>
    </source>
</evidence>
<dbReference type="AlphaFoldDB" id="A0A327KIU1"/>
<dbReference type="GO" id="GO:0016747">
    <property type="term" value="F:acyltransferase activity, transferring groups other than amino-acyl groups"/>
    <property type="evidence" value="ECO:0007669"/>
    <property type="project" value="InterPro"/>
</dbReference>
<organism evidence="3 4">
    <name type="scientific">Rhodoplanes elegans</name>
    <dbReference type="NCBI Taxonomy" id="29408"/>
    <lineage>
        <taxon>Bacteria</taxon>
        <taxon>Pseudomonadati</taxon>
        <taxon>Pseudomonadota</taxon>
        <taxon>Alphaproteobacteria</taxon>
        <taxon>Hyphomicrobiales</taxon>
        <taxon>Nitrobacteraceae</taxon>
        <taxon>Rhodoplanes</taxon>
    </lineage>
</organism>
<comment type="caution">
    <text evidence="3">The sequence shown here is derived from an EMBL/GenBank/DDBJ whole genome shotgun (WGS) entry which is preliminary data.</text>
</comment>
<gene>
    <name evidence="3" type="ORF">CH338_15740</name>
</gene>